<feature type="domain" description="HTH araC/xylS-type" evidence="4">
    <location>
        <begin position="188"/>
        <end position="286"/>
    </location>
</feature>
<reference evidence="5 6" key="1">
    <citation type="submission" date="2014-07" db="EMBL/GenBank/DDBJ databases">
        <title>Complete genome sequence of a moderately halophilic bacterium Terribacillus aidingensis MP602, isolated from Cryptomeria fortunei in Tianmu mountain in China.</title>
        <authorList>
            <person name="Wang Y."/>
            <person name="Lu P."/>
            <person name="Zhang L."/>
        </authorList>
    </citation>
    <scope>NUCLEOTIDE SEQUENCE [LARGE SCALE GENOMIC DNA]</scope>
    <source>
        <strain evidence="5 6">MP602</strain>
    </source>
</reference>
<evidence type="ECO:0000256" key="1">
    <source>
        <dbReference type="ARBA" id="ARBA00023015"/>
    </source>
</evidence>
<dbReference type="InterPro" id="IPR018062">
    <property type="entry name" value="HTH_AraC-typ_CS"/>
</dbReference>
<dbReference type="PROSITE" id="PS00041">
    <property type="entry name" value="HTH_ARAC_FAMILY_1"/>
    <property type="match status" value="1"/>
</dbReference>
<dbReference type="Pfam" id="PF02311">
    <property type="entry name" value="AraC_binding"/>
    <property type="match status" value="1"/>
</dbReference>
<dbReference type="InterPro" id="IPR018060">
    <property type="entry name" value="HTH_AraC"/>
</dbReference>
<dbReference type="SUPFAM" id="SSF46689">
    <property type="entry name" value="Homeodomain-like"/>
    <property type="match status" value="2"/>
</dbReference>
<evidence type="ECO:0000259" key="4">
    <source>
        <dbReference type="PROSITE" id="PS01124"/>
    </source>
</evidence>
<dbReference type="InterPro" id="IPR003313">
    <property type="entry name" value="AraC-bd"/>
</dbReference>
<dbReference type="Gene3D" id="1.10.10.60">
    <property type="entry name" value="Homeodomain-like"/>
    <property type="match status" value="2"/>
</dbReference>
<keyword evidence="3" id="KW-0804">Transcription</keyword>
<protein>
    <submittedName>
        <fullName evidence="5">Transcriptional regulator</fullName>
    </submittedName>
</protein>
<dbReference type="Gene3D" id="2.60.120.280">
    <property type="entry name" value="Regulatory protein AraC"/>
    <property type="match status" value="1"/>
</dbReference>
<evidence type="ECO:0000256" key="3">
    <source>
        <dbReference type="ARBA" id="ARBA00023163"/>
    </source>
</evidence>
<dbReference type="SMART" id="SM00342">
    <property type="entry name" value="HTH_ARAC"/>
    <property type="match status" value="1"/>
</dbReference>
<dbReference type="Proteomes" id="UP000027980">
    <property type="component" value="Chromosome"/>
</dbReference>
<dbReference type="EMBL" id="CP008876">
    <property type="protein sequence ID" value="AIF65610.1"/>
    <property type="molecule type" value="Genomic_DNA"/>
</dbReference>
<sequence>MSANQREEGYNVYGFHFYDALFNEMANILLLGRDKKIPGTDYDWYGMQREDVGTYVFQYTLSGKGQIQIEGTSYALKSGEAFIVEIPSDHRYYLPEDSDGWEFIFITLVGSKAAECWRFAKAQSGSVLKLSPDSKLIQLLFTIYQDTADQKITDVYHASAKAYEFMMELYRFAKNIEKSPKELSVPIARTLSYIQTRYADPLTLDDIAAASGYSRYYFLKQFQQDVHMSPIQYLTKIRVKKAADLLLATKKTVNEIALQVGYSNANYFNKVFRKAVGMSAGKFRKSKDPSKIDHLIID</sequence>
<dbReference type="GO" id="GO:0003700">
    <property type="term" value="F:DNA-binding transcription factor activity"/>
    <property type="evidence" value="ECO:0007669"/>
    <property type="project" value="InterPro"/>
</dbReference>
<evidence type="ECO:0000313" key="6">
    <source>
        <dbReference type="Proteomes" id="UP000027980"/>
    </source>
</evidence>
<proteinExistence type="predicted"/>
<dbReference type="PRINTS" id="PR00032">
    <property type="entry name" value="HTHARAC"/>
</dbReference>
<dbReference type="InterPro" id="IPR020449">
    <property type="entry name" value="Tscrpt_reg_AraC-type_HTH"/>
</dbReference>
<accession>A0A075LG53</accession>
<keyword evidence="1" id="KW-0805">Transcription regulation</keyword>
<dbReference type="RefSeq" id="WP_038558295.1">
    <property type="nucleotide sequence ID" value="NZ_CP008876.1"/>
</dbReference>
<dbReference type="GO" id="GO:0043565">
    <property type="term" value="F:sequence-specific DNA binding"/>
    <property type="evidence" value="ECO:0007669"/>
    <property type="project" value="InterPro"/>
</dbReference>
<dbReference type="HOGENOM" id="CLU_000445_88_6_9"/>
<name>A0A075LG53_9BACI</name>
<dbReference type="PANTHER" id="PTHR43280">
    <property type="entry name" value="ARAC-FAMILY TRANSCRIPTIONAL REGULATOR"/>
    <property type="match status" value="1"/>
</dbReference>
<gene>
    <name evidence="5" type="ORF">GZ22_02395</name>
</gene>
<dbReference type="OrthoDB" id="2237754at2"/>
<dbReference type="InterPro" id="IPR009057">
    <property type="entry name" value="Homeodomain-like_sf"/>
</dbReference>
<evidence type="ECO:0000256" key="2">
    <source>
        <dbReference type="ARBA" id="ARBA00023125"/>
    </source>
</evidence>
<dbReference type="PANTHER" id="PTHR43280:SF28">
    <property type="entry name" value="HTH-TYPE TRANSCRIPTIONAL ACTIVATOR RHAS"/>
    <property type="match status" value="1"/>
</dbReference>
<organism evidence="5 6">
    <name type="scientific">Terribacillus saccharophilus</name>
    <dbReference type="NCBI Taxonomy" id="361277"/>
    <lineage>
        <taxon>Bacteria</taxon>
        <taxon>Bacillati</taxon>
        <taxon>Bacillota</taxon>
        <taxon>Bacilli</taxon>
        <taxon>Bacillales</taxon>
        <taxon>Bacillaceae</taxon>
        <taxon>Terribacillus</taxon>
    </lineage>
</organism>
<dbReference type="Pfam" id="PF12833">
    <property type="entry name" value="HTH_18"/>
    <property type="match status" value="1"/>
</dbReference>
<dbReference type="SUPFAM" id="SSF51215">
    <property type="entry name" value="Regulatory protein AraC"/>
    <property type="match status" value="1"/>
</dbReference>
<dbReference type="AlphaFoldDB" id="A0A075LG53"/>
<dbReference type="GeneID" id="34222198"/>
<keyword evidence="2" id="KW-0238">DNA-binding</keyword>
<dbReference type="PROSITE" id="PS01124">
    <property type="entry name" value="HTH_ARAC_FAMILY_2"/>
    <property type="match status" value="1"/>
</dbReference>
<dbReference type="KEGG" id="tap:GZ22_02395"/>
<dbReference type="InterPro" id="IPR037923">
    <property type="entry name" value="HTH-like"/>
</dbReference>
<evidence type="ECO:0000313" key="5">
    <source>
        <dbReference type="EMBL" id="AIF65610.1"/>
    </source>
</evidence>